<evidence type="ECO:0000313" key="2">
    <source>
        <dbReference type="EMBL" id="CAJ61349.1"/>
    </source>
</evidence>
<dbReference type="EMBL" id="CT573213">
    <property type="protein sequence ID" value="CAJ61349.1"/>
    <property type="molecule type" value="Genomic_DNA"/>
</dbReference>
<dbReference type="PROSITE" id="PS51318">
    <property type="entry name" value="TAT"/>
    <property type="match status" value="1"/>
</dbReference>
<dbReference type="Proteomes" id="UP000000657">
    <property type="component" value="Chromosome"/>
</dbReference>
<evidence type="ECO:0000313" key="3">
    <source>
        <dbReference type="Proteomes" id="UP000000657"/>
    </source>
</evidence>
<reference evidence="2 3" key="1">
    <citation type="journal article" date="2007" name="Genome Res.">
        <title>Genome characteristics of facultatively symbiotic Frankia sp. strains reflect host range and host plant biogeography.</title>
        <authorList>
            <person name="Normand P."/>
            <person name="Lapierre P."/>
            <person name="Tisa L.S."/>
            <person name="Gogarten J.P."/>
            <person name="Alloisio N."/>
            <person name="Bagnarol E."/>
            <person name="Bassi C.A."/>
            <person name="Berry A.M."/>
            <person name="Bickhart D.M."/>
            <person name="Choisne N."/>
            <person name="Couloux A."/>
            <person name="Cournoyer B."/>
            <person name="Cruveiller S."/>
            <person name="Daubin V."/>
            <person name="Demange N."/>
            <person name="Francino M.P."/>
            <person name="Goltsman E."/>
            <person name="Huang Y."/>
            <person name="Kopp O.R."/>
            <person name="Labarre L."/>
            <person name="Lapidus A."/>
            <person name="Lavire C."/>
            <person name="Marechal J."/>
            <person name="Martinez M."/>
            <person name="Mastronunzio J.E."/>
            <person name="Mullin B.C."/>
            <person name="Niemann J."/>
            <person name="Pujic P."/>
            <person name="Rawnsley T."/>
            <person name="Rouy Z."/>
            <person name="Schenowitz C."/>
            <person name="Sellstedt A."/>
            <person name="Tavares F."/>
            <person name="Tomkins J.P."/>
            <person name="Vallenet D."/>
            <person name="Valverde C."/>
            <person name="Wall L.G."/>
            <person name="Wang Y."/>
            <person name="Medigue C."/>
            <person name="Benson D.R."/>
        </authorList>
    </citation>
    <scope>NUCLEOTIDE SEQUENCE [LARGE SCALE GENOMIC DNA]</scope>
    <source>
        <strain evidence="3">DSM 45986 / CECT 9034 / ACN14a</strain>
    </source>
</reference>
<dbReference type="HOGENOM" id="CLU_033540_3_0_11"/>
<evidence type="ECO:0000259" key="1">
    <source>
        <dbReference type="PROSITE" id="PS50943"/>
    </source>
</evidence>
<dbReference type="AlphaFoldDB" id="Q0RMA3"/>
<keyword evidence="3" id="KW-1185">Reference proteome</keyword>
<gene>
    <name evidence="2" type="ordered locus">FRAAL2703</name>
</gene>
<dbReference type="InterPro" id="IPR006311">
    <property type="entry name" value="TAT_signal"/>
</dbReference>
<dbReference type="SMART" id="SM00530">
    <property type="entry name" value="HTH_XRE"/>
    <property type="match status" value="1"/>
</dbReference>
<dbReference type="InterPro" id="IPR010982">
    <property type="entry name" value="Lambda_DNA-bd_dom_sf"/>
</dbReference>
<dbReference type="STRING" id="326424.FRAAL2703"/>
<dbReference type="InterPro" id="IPR001387">
    <property type="entry name" value="Cro/C1-type_HTH"/>
</dbReference>
<dbReference type="KEGG" id="fal:FRAAL2703"/>
<accession>Q0RMA3</accession>
<name>Q0RMA3_FRAAA</name>
<organism evidence="2 3">
    <name type="scientific">Frankia alni (strain DSM 45986 / CECT 9034 / ACN14a)</name>
    <dbReference type="NCBI Taxonomy" id="326424"/>
    <lineage>
        <taxon>Bacteria</taxon>
        <taxon>Bacillati</taxon>
        <taxon>Actinomycetota</taxon>
        <taxon>Actinomycetes</taxon>
        <taxon>Frankiales</taxon>
        <taxon>Frankiaceae</taxon>
        <taxon>Frankia</taxon>
    </lineage>
</organism>
<proteinExistence type="predicted"/>
<dbReference type="CDD" id="cd00093">
    <property type="entry name" value="HTH_XRE"/>
    <property type="match status" value="1"/>
</dbReference>
<feature type="domain" description="HTH cro/C1-type" evidence="1">
    <location>
        <begin position="15"/>
        <end position="69"/>
    </location>
</feature>
<sequence length="453" mass="47758">MDSTSNHDPTIGETIRLARLAAHQSQRQLGATLGYSASAISRLETGKSSLDLDTLRSIANVLHIPPEQLGLAPAHRNPSDTPVAPATLEIPAATLTATDTKDGDDRVHRRRFLAAGAGAAAAVAIGAPAHATPAPPQEISTARLDQVLFTAAPAVAPVAVEQLRAALAAARSDFRAARYATLADQLPHLITLGETSQAASIGTIREATSAVLADTYSLTTEWCIKQHQDPLAWVTADRALRAARASGNPTTLGEAARMVAIAMRRVGHYDAAADLLTTTALNLGADHGNPDPNTLAAYGSLLLTASYAAAQGGNRPTALDLAGEAEQAAHRLHDRPVTGLFTPDFTTQQVALYRIGVHLALGDSTGALTHARTVDVTRLPSPERQARYCLDVARTYRTLGKPDKVYQALLAAERYAPEDVRRPSVRTVVGELLYAPGNMPGLRTFAHRIGASA</sequence>
<dbReference type="Gene3D" id="1.10.260.40">
    <property type="entry name" value="lambda repressor-like DNA-binding domains"/>
    <property type="match status" value="1"/>
</dbReference>
<dbReference type="SUPFAM" id="SSF47413">
    <property type="entry name" value="lambda repressor-like DNA-binding domains"/>
    <property type="match status" value="1"/>
</dbReference>
<dbReference type="eggNOG" id="COG1396">
    <property type="taxonomic scope" value="Bacteria"/>
</dbReference>
<dbReference type="PROSITE" id="PS50943">
    <property type="entry name" value="HTH_CROC1"/>
    <property type="match status" value="1"/>
</dbReference>
<dbReference type="GO" id="GO:0003677">
    <property type="term" value="F:DNA binding"/>
    <property type="evidence" value="ECO:0007669"/>
    <property type="project" value="InterPro"/>
</dbReference>
<protein>
    <submittedName>
        <fullName evidence="2">Transcriptional regulator</fullName>
    </submittedName>
</protein>
<dbReference type="RefSeq" id="WP_011603856.1">
    <property type="nucleotide sequence ID" value="NC_008278.1"/>
</dbReference>
<dbReference type="Pfam" id="PF01381">
    <property type="entry name" value="HTH_3"/>
    <property type="match status" value="1"/>
</dbReference>